<reference evidence="1" key="2">
    <citation type="journal article" date="2015" name="Fish Shellfish Immunol.">
        <title>Early steps in the European eel (Anguilla anguilla)-Vibrio vulnificus interaction in the gills: Role of the RtxA13 toxin.</title>
        <authorList>
            <person name="Callol A."/>
            <person name="Pajuelo D."/>
            <person name="Ebbesson L."/>
            <person name="Teles M."/>
            <person name="MacKenzie S."/>
            <person name="Amaro C."/>
        </authorList>
    </citation>
    <scope>NUCLEOTIDE SEQUENCE</scope>
</reference>
<sequence>MIYYGIQLNKFNHRN</sequence>
<evidence type="ECO:0000313" key="1">
    <source>
        <dbReference type="EMBL" id="JAH79808.1"/>
    </source>
</evidence>
<organism evidence="1">
    <name type="scientific">Anguilla anguilla</name>
    <name type="common">European freshwater eel</name>
    <name type="synonym">Muraena anguilla</name>
    <dbReference type="NCBI Taxonomy" id="7936"/>
    <lineage>
        <taxon>Eukaryota</taxon>
        <taxon>Metazoa</taxon>
        <taxon>Chordata</taxon>
        <taxon>Craniata</taxon>
        <taxon>Vertebrata</taxon>
        <taxon>Euteleostomi</taxon>
        <taxon>Actinopterygii</taxon>
        <taxon>Neopterygii</taxon>
        <taxon>Teleostei</taxon>
        <taxon>Anguilliformes</taxon>
        <taxon>Anguillidae</taxon>
        <taxon>Anguilla</taxon>
    </lineage>
</organism>
<proteinExistence type="predicted"/>
<accession>A0A0E9VRC3</accession>
<reference evidence="1" key="1">
    <citation type="submission" date="2014-11" db="EMBL/GenBank/DDBJ databases">
        <authorList>
            <person name="Amaro Gonzalez C."/>
        </authorList>
    </citation>
    <scope>NUCLEOTIDE SEQUENCE</scope>
</reference>
<dbReference type="EMBL" id="GBXM01028769">
    <property type="protein sequence ID" value="JAH79808.1"/>
    <property type="molecule type" value="Transcribed_RNA"/>
</dbReference>
<name>A0A0E9VRC3_ANGAN</name>
<protein>
    <submittedName>
        <fullName evidence="1">Uncharacterized protein</fullName>
    </submittedName>
</protein>